<reference evidence="2 3" key="2">
    <citation type="journal article" date="2016" name="Genome Announc.">
        <title>Draft Genome Sequences of Streptomyces scabiei S58, Streptomyces turgidiscabies T45, and Streptomyces acidiscabies a10, the Pathogens of Potato Common Scab, Isolated in Japan.</title>
        <authorList>
            <person name="Tomihama T."/>
            <person name="Nishi Y."/>
            <person name="Sakai M."/>
            <person name="Ikenaga M."/>
            <person name="Okubo T."/>
            <person name="Ikeda S."/>
        </authorList>
    </citation>
    <scope>NUCLEOTIDE SEQUENCE [LARGE SCALE GENOMIC DNA]</scope>
    <source>
        <strain evidence="2 3">S58</strain>
    </source>
</reference>
<dbReference type="Proteomes" id="UP000067448">
    <property type="component" value="Unassembled WGS sequence"/>
</dbReference>
<dbReference type="PANTHER" id="PTHR43328">
    <property type="entry name" value="ACETYLTRANSFERASE-RELATED"/>
    <property type="match status" value="1"/>
</dbReference>
<dbReference type="InterPro" id="IPR000182">
    <property type="entry name" value="GNAT_dom"/>
</dbReference>
<dbReference type="AlphaFoldDB" id="A0A100JVA1"/>
<dbReference type="InterPro" id="IPR016181">
    <property type="entry name" value="Acyl_CoA_acyltransferase"/>
</dbReference>
<sequence>MTATEISLREVRDGDLPFFWRHWSDPEAQRVAAFTGAYQYDRTLFDRHWAKLRADPEVLNRTVVADGEVVGSIAVYGPADEREITYWIDRAHWGRHIATAALTALLDLVPTRPLHARAAADNTGSIRVLQKCGFVVTGHDRGFARARDAETDETVLILRAA</sequence>
<reference evidence="3" key="1">
    <citation type="submission" date="2015-11" db="EMBL/GenBank/DDBJ databases">
        <authorList>
            <consortium name="Cross-ministerial Strategic Innovation Promotion Program (SIP) consortium"/>
            <person name="Tomihama T."/>
            <person name="Ikenaga M."/>
            <person name="Sakai M."/>
            <person name="Okubo T."/>
            <person name="Ikeda S."/>
        </authorList>
    </citation>
    <scope>NUCLEOTIDE SEQUENCE [LARGE SCALE GENOMIC DNA]</scope>
    <source>
        <strain evidence="3">S58</strain>
    </source>
</reference>
<dbReference type="Pfam" id="PF13302">
    <property type="entry name" value="Acetyltransf_3"/>
    <property type="match status" value="1"/>
</dbReference>
<reference evidence="3" key="3">
    <citation type="submission" date="2016-02" db="EMBL/GenBank/DDBJ databases">
        <title>Draft genome of pathogenic Streptomyces sp. in Japan.</title>
        <authorList>
            <person name="Tomihama T."/>
            <person name="Ikenaga M."/>
            <person name="Sakai M."/>
            <person name="Okubo T."/>
            <person name="Ikeda S."/>
        </authorList>
    </citation>
    <scope>NUCLEOTIDE SEQUENCE [LARGE SCALE GENOMIC DNA]</scope>
    <source>
        <strain evidence="3">S58</strain>
    </source>
</reference>
<proteinExistence type="predicted"/>
<dbReference type="GO" id="GO:0016747">
    <property type="term" value="F:acyltransferase activity, transferring groups other than amino-acyl groups"/>
    <property type="evidence" value="ECO:0007669"/>
    <property type="project" value="InterPro"/>
</dbReference>
<feature type="domain" description="N-acetyltransferase" evidence="1">
    <location>
        <begin position="6"/>
        <end position="161"/>
    </location>
</feature>
<evidence type="ECO:0000313" key="3">
    <source>
        <dbReference type="Proteomes" id="UP000067448"/>
    </source>
</evidence>
<dbReference type="PROSITE" id="PS51186">
    <property type="entry name" value="GNAT"/>
    <property type="match status" value="1"/>
</dbReference>
<keyword evidence="2" id="KW-0808">Transferase</keyword>
<organism evidence="2 3">
    <name type="scientific">Streptomyces scabiei</name>
    <dbReference type="NCBI Taxonomy" id="1930"/>
    <lineage>
        <taxon>Bacteria</taxon>
        <taxon>Bacillati</taxon>
        <taxon>Actinomycetota</taxon>
        <taxon>Actinomycetes</taxon>
        <taxon>Kitasatosporales</taxon>
        <taxon>Streptomycetaceae</taxon>
        <taxon>Streptomyces</taxon>
    </lineage>
</organism>
<dbReference type="OrthoDB" id="9801656at2"/>
<evidence type="ECO:0000313" key="2">
    <source>
        <dbReference type="EMBL" id="GAQ66319.1"/>
    </source>
</evidence>
<gene>
    <name evidence="2" type="ORF">SsS58_06750</name>
</gene>
<dbReference type="EMBL" id="BCMM01000039">
    <property type="protein sequence ID" value="GAQ66319.1"/>
    <property type="molecule type" value="Genomic_DNA"/>
</dbReference>
<dbReference type="PANTHER" id="PTHR43328:SF1">
    <property type="entry name" value="N-ACETYLTRANSFERASE DOMAIN-CONTAINING PROTEIN"/>
    <property type="match status" value="1"/>
</dbReference>
<dbReference type="RefSeq" id="WP_059083584.1">
    <property type="nucleotide sequence ID" value="NZ_BCMM01000039.1"/>
</dbReference>
<name>A0A100JVA1_STRSC</name>
<evidence type="ECO:0000259" key="1">
    <source>
        <dbReference type="PROSITE" id="PS51186"/>
    </source>
</evidence>
<dbReference type="SUPFAM" id="SSF55729">
    <property type="entry name" value="Acyl-CoA N-acyltransferases (Nat)"/>
    <property type="match status" value="1"/>
</dbReference>
<protein>
    <submittedName>
        <fullName evidence="2">Acetyltransferase (GNAT) family protein</fullName>
    </submittedName>
</protein>
<comment type="caution">
    <text evidence="2">The sequence shown here is derived from an EMBL/GenBank/DDBJ whole genome shotgun (WGS) entry which is preliminary data.</text>
</comment>
<dbReference type="Gene3D" id="3.40.630.30">
    <property type="match status" value="1"/>
</dbReference>
<accession>A0A100JVA1</accession>